<name>A0AAP4TV61_9GAMM</name>
<evidence type="ECO:0000313" key="4">
    <source>
        <dbReference type="Proteomes" id="UP001170481"/>
    </source>
</evidence>
<dbReference type="Pfam" id="PF00892">
    <property type="entry name" value="EamA"/>
    <property type="match status" value="2"/>
</dbReference>
<feature type="domain" description="EamA" evidence="2">
    <location>
        <begin position="153"/>
        <end position="286"/>
    </location>
</feature>
<dbReference type="PANTHER" id="PTHR22911">
    <property type="entry name" value="ACYL-MALONYL CONDENSING ENZYME-RELATED"/>
    <property type="match status" value="1"/>
</dbReference>
<feature type="transmembrane region" description="Helical" evidence="1">
    <location>
        <begin position="39"/>
        <end position="56"/>
    </location>
</feature>
<feature type="transmembrane region" description="Helical" evidence="1">
    <location>
        <begin position="214"/>
        <end position="233"/>
    </location>
</feature>
<reference evidence="3" key="1">
    <citation type="submission" date="2023-07" db="EMBL/GenBank/DDBJ databases">
        <title>Genome content predicts the carbon catabolic preferences of heterotrophic bacteria.</title>
        <authorList>
            <person name="Gralka M."/>
        </authorList>
    </citation>
    <scope>NUCLEOTIDE SEQUENCE</scope>
    <source>
        <strain evidence="3">C2R13</strain>
    </source>
</reference>
<dbReference type="InterPro" id="IPR037185">
    <property type="entry name" value="EmrE-like"/>
</dbReference>
<evidence type="ECO:0000259" key="2">
    <source>
        <dbReference type="Pfam" id="PF00892"/>
    </source>
</evidence>
<dbReference type="EMBL" id="JAUORK010000002">
    <property type="protein sequence ID" value="MDO6670937.1"/>
    <property type="molecule type" value="Genomic_DNA"/>
</dbReference>
<dbReference type="PANTHER" id="PTHR22911:SF79">
    <property type="entry name" value="MOBA-LIKE NTP TRANSFERASE DOMAIN-CONTAINING PROTEIN"/>
    <property type="match status" value="1"/>
</dbReference>
<keyword evidence="1" id="KW-1133">Transmembrane helix</keyword>
<dbReference type="Proteomes" id="UP001170481">
    <property type="component" value="Unassembled WGS sequence"/>
</dbReference>
<feature type="transmembrane region" description="Helical" evidence="1">
    <location>
        <begin position="68"/>
        <end position="87"/>
    </location>
</feature>
<feature type="transmembrane region" description="Helical" evidence="1">
    <location>
        <begin position="126"/>
        <end position="144"/>
    </location>
</feature>
<dbReference type="AlphaFoldDB" id="A0AAP4TV61"/>
<evidence type="ECO:0000256" key="1">
    <source>
        <dbReference type="SAM" id="Phobius"/>
    </source>
</evidence>
<feature type="transmembrane region" description="Helical" evidence="1">
    <location>
        <begin position="93"/>
        <end position="114"/>
    </location>
</feature>
<keyword evidence="1" id="KW-0812">Transmembrane</keyword>
<feature type="transmembrane region" description="Helical" evidence="1">
    <location>
        <begin position="269"/>
        <end position="288"/>
    </location>
</feature>
<proteinExistence type="predicted"/>
<evidence type="ECO:0000313" key="3">
    <source>
        <dbReference type="EMBL" id="MDO6670937.1"/>
    </source>
</evidence>
<dbReference type="SUPFAM" id="SSF103481">
    <property type="entry name" value="Multidrug resistance efflux transporter EmrE"/>
    <property type="match status" value="2"/>
</dbReference>
<sequence>MAQWGTLLVILAALQWGITGGLGSQLMSWGWQAEVISFWRAMVGFICMLGWMFLLGYHKRPADSTRGLLGWSLLAGLGVAGNFMFYFKSVNESSVAVAATLMYSAPIFVYIASFLARVEKPTPTKLASIVVVMIGIVLLTGVLQSGSASVTPLGIAFGLLAGVSYAVFIFAFKSASRHGSVPGILAIALGLSTLIMVPFTDMGQAIAVPFADEWWVFILFGLVGGGLSFYCYIAGLRHSLPSVASIVAMIEPITATLYGLLILGQGLSAMQIGGMALILLAITVLSLAQNRPDVLLRMPLGLRKDTSSDAQAKQTEQTSQ</sequence>
<organism evidence="3 4">
    <name type="scientific">Cobetia amphilecti</name>
    <dbReference type="NCBI Taxonomy" id="1055104"/>
    <lineage>
        <taxon>Bacteria</taxon>
        <taxon>Pseudomonadati</taxon>
        <taxon>Pseudomonadota</taxon>
        <taxon>Gammaproteobacteria</taxon>
        <taxon>Oceanospirillales</taxon>
        <taxon>Halomonadaceae</taxon>
        <taxon>Cobetia</taxon>
    </lineage>
</organism>
<dbReference type="GO" id="GO:0016020">
    <property type="term" value="C:membrane"/>
    <property type="evidence" value="ECO:0007669"/>
    <property type="project" value="InterPro"/>
</dbReference>
<feature type="transmembrane region" description="Helical" evidence="1">
    <location>
        <begin position="150"/>
        <end position="172"/>
    </location>
</feature>
<protein>
    <submittedName>
        <fullName evidence="3">DMT family transporter</fullName>
    </submittedName>
</protein>
<feature type="transmembrane region" description="Helical" evidence="1">
    <location>
        <begin position="240"/>
        <end position="263"/>
    </location>
</feature>
<dbReference type="Gene3D" id="1.10.3730.20">
    <property type="match status" value="2"/>
</dbReference>
<comment type="caution">
    <text evidence="3">The sequence shown here is derived from an EMBL/GenBank/DDBJ whole genome shotgun (WGS) entry which is preliminary data.</text>
</comment>
<keyword evidence="1" id="KW-0472">Membrane</keyword>
<feature type="domain" description="EamA" evidence="2">
    <location>
        <begin position="4"/>
        <end position="140"/>
    </location>
</feature>
<dbReference type="RefSeq" id="WP_303592788.1">
    <property type="nucleotide sequence ID" value="NZ_JAUORK010000002.1"/>
</dbReference>
<gene>
    <name evidence="3" type="ORF">Q4535_02280</name>
</gene>
<dbReference type="InterPro" id="IPR000620">
    <property type="entry name" value="EamA_dom"/>
</dbReference>
<accession>A0AAP4TV61</accession>
<feature type="transmembrane region" description="Helical" evidence="1">
    <location>
        <begin position="184"/>
        <end position="208"/>
    </location>
</feature>